<proteinExistence type="predicted"/>
<evidence type="ECO:0000313" key="2">
    <source>
        <dbReference type="EMBL" id="GJJ08911.1"/>
    </source>
</evidence>
<keyword evidence="3" id="KW-1185">Reference proteome</keyword>
<evidence type="ECO:0000256" key="1">
    <source>
        <dbReference type="SAM" id="MobiDB-lite"/>
    </source>
</evidence>
<feature type="compositionally biased region" description="Low complexity" evidence="1">
    <location>
        <begin position="48"/>
        <end position="91"/>
    </location>
</feature>
<dbReference type="Proteomes" id="UP001050691">
    <property type="component" value="Unassembled WGS sequence"/>
</dbReference>
<dbReference type="AlphaFoldDB" id="A0AAV5A2M4"/>
<name>A0AAV5A2M4_9AGAM</name>
<sequence>MLSYTLAKGPEPADAREALLKYYLAKKCKTTQPKPNPNYLMRSKTKLPSLASSTSSSSSSVSSVFSSCSSPSSISSPDTSPCSSPRPSTVSDSEDREEKPFGEMYIDANNEDIWQLSIYDYAPIRPTHLEYNILWLGVEADVEFVFSSWESGLGYIPDACVHDAIRTFEAGAVLTEMDSELRAGLIHIISVAMMNGRLRPITSTAGQVEYFLLEMYGKVKEESGNSWITRPKREHWLCGTLRDRQGELRWLKYQAERRCWVCQKKRLLQDPVEPAKRKSTYLQAAAASPQIVKQGSPTKPGYLSVLGTTDFDSNGPASGQNVGVQVAWVNPSPRSVKIAPFPYNENFLASYFLLELPLAYQARQLVFSRT</sequence>
<dbReference type="EMBL" id="BPWL01000003">
    <property type="protein sequence ID" value="GJJ08911.1"/>
    <property type="molecule type" value="Genomic_DNA"/>
</dbReference>
<comment type="caution">
    <text evidence="2">The sequence shown here is derived from an EMBL/GenBank/DDBJ whole genome shotgun (WGS) entry which is preliminary data.</text>
</comment>
<feature type="region of interest" description="Disordered" evidence="1">
    <location>
        <begin position="29"/>
        <end position="98"/>
    </location>
</feature>
<accession>A0AAV5A2M4</accession>
<organism evidence="2 3">
    <name type="scientific">Clathrus columnatus</name>
    <dbReference type="NCBI Taxonomy" id="1419009"/>
    <lineage>
        <taxon>Eukaryota</taxon>
        <taxon>Fungi</taxon>
        <taxon>Dikarya</taxon>
        <taxon>Basidiomycota</taxon>
        <taxon>Agaricomycotina</taxon>
        <taxon>Agaricomycetes</taxon>
        <taxon>Phallomycetidae</taxon>
        <taxon>Phallales</taxon>
        <taxon>Clathraceae</taxon>
        <taxon>Clathrus</taxon>
    </lineage>
</organism>
<gene>
    <name evidence="2" type="ORF">Clacol_003131</name>
</gene>
<protein>
    <submittedName>
        <fullName evidence="2">Uncharacterized protein</fullName>
    </submittedName>
</protein>
<evidence type="ECO:0000313" key="3">
    <source>
        <dbReference type="Proteomes" id="UP001050691"/>
    </source>
</evidence>
<reference evidence="2" key="1">
    <citation type="submission" date="2021-10" db="EMBL/GenBank/DDBJ databases">
        <title>De novo Genome Assembly of Clathrus columnatus (Basidiomycota, Fungi) Using Illumina and Nanopore Sequence Data.</title>
        <authorList>
            <person name="Ogiso-Tanaka E."/>
            <person name="Itagaki H."/>
            <person name="Hosoya T."/>
            <person name="Hosaka K."/>
        </authorList>
    </citation>
    <scope>NUCLEOTIDE SEQUENCE</scope>
    <source>
        <strain evidence="2">MO-923</strain>
    </source>
</reference>